<dbReference type="Proteomes" id="UP000036106">
    <property type="component" value="Chromosome"/>
</dbReference>
<evidence type="ECO:0000313" key="1">
    <source>
        <dbReference type="EMBL" id="AKP67501.1"/>
    </source>
</evidence>
<dbReference type="STRING" id="1007676.ABM34_08145"/>
<organism evidence="1 2">
    <name type="scientific">Companilactobacillus ginsenosidimutans</name>
    <dbReference type="NCBI Taxonomy" id="1007676"/>
    <lineage>
        <taxon>Bacteria</taxon>
        <taxon>Bacillati</taxon>
        <taxon>Bacillota</taxon>
        <taxon>Bacilli</taxon>
        <taxon>Lactobacillales</taxon>
        <taxon>Lactobacillaceae</taxon>
        <taxon>Companilactobacillus</taxon>
    </lineage>
</organism>
<sequence length="167" mass="18876">MIDKLTDCLEDSSTGQRYKTYYKEISVNIQFSKRLKKLGWRFDWEMENRPENSIIQLSTVGSDQIQGLICFEIDDGFVKVKLVESAPKNIGHGNGLDGVGGHLFAIAARASVDNGGQGYVRFMPKTNLRDYYSSHLRAETLPNGYMILNSVTSKWLVNKYLGDVENE</sequence>
<reference evidence="2" key="1">
    <citation type="submission" date="2015-07" db="EMBL/GenBank/DDBJ databases">
        <title>Lactobacillus ginsenosidimutans/EMML 3141/ whole genome sequencing.</title>
        <authorList>
            <person name="Kim M.K."/>
            <person name="Im W.-T."/>
            <person name="Srinivasan S."/>
            <person name="Lee J.-J."/>
        </authorList>
    </citation>
    <scope>NUCLEOTIDE SEQUENCE [LARGE SCALE GENOMIC DNA]</scope>
    <source>
        <strain evidence="2">EMML 3041</strain>
    </source>
</reference>
<dbReference type="PATRIC" id="fig|1007676.4.peg.1644"/>
<name>A0A0H4QKB6_9LACO</name>
<dbReference type="KEGG" id="lgn:ABM34_08145"/>
<evidence type="ECO:0000313" key="2">
    <source>
        <dbReference type="Proteomes" id="UP000036106"/>
    </source>
</evidence>
<dbReference type="RefSeq" id="WP_048704862.1">
    <property type="nucleotide sequence ID" value="NZ_CP012034.1"/>
</dbReference>
<dbReference type="EMBL" id="CP012034">
    <property type="protein sequence ID" value="AKP67501.1"/>
    <property type="molecule type" value="Genomic_DNA"/>
</dbReference>
<keyword evidence="2" id="KW-1185">Reference proteome</keyword>
<gene>
    <name evidence="1" type="ORF">ABM34_08145</name>
</gene>
<dbReference type="AlphaFoldDB" id="A0A0H4QKB6"/>
<accession>A0A0H4QKB6</accession>
<protein>
    <submittedName>
        <fullName evidence="1">Uncharacterized protein</fullName>
    </submittedName>
</protein>
<proteinExistence type="predicted"/>